<dbReference type="SUPFAM" id="SSF52540">
    <property type="entry name" value="P-loop containing nucleoside triphosphate hydrolases"/>
    <property type="match status" value="1"/>
</dbReference>
<dbReference type="SUPFAM" id="SSF48452">
    <property type="entry name" value="TPR-like"/>
    <property type="match status" value="2"/>
</dbReference>
<dbReference type="Gene3D" id="1.25.40.10">
    <property type="entry name" value="Tetratricopeptide repeat domain"/>
    <property type="match status" value="2"/>
</dbReference>
<feature type="compositionally biased region" description="Pro residues" evidence="4">
    <location>
        <begin position="586"/>
        <end position="610"/>
    </location>
</feature>
<dbReference type="InterPro" id="IPR005158">
    <property type="entry name" value="BTAD"/>
</dbReference>
<dbReference type="InterPro" id="IPR011990">
    <property type="entry name" value="TPR-like_helical_dom_sf"/>
</dbReference>
<dbReference type="SUPFAM" id="SSF46894">
    <property type="entry name" value="C-terminal effector domain of the bipartite response regulators"/>
    <property type="match status" value="1"/>
</dbReference>
<comment type="similarity">
    <text evidence="1">Belongs to the AfsR/DnrI/RedD regulatory family.</text>
</comment>
<evidence type="ECO:0000256" key="1">
    <source>
        <dbReference type="ARBA" id="ARBA00005820"/>
    </source>
</evidence>
<dbReference type="InterPro" id="IPR058852">
    <property type="entry name" value="HTH_77"/>
</dbReference>
<feature type="region of interest" description="Disordered" evidence="4">
    <location>
        <begin position="245"/>
        <end position="273"/>
    </location>
</feature>
<dbReference type="SMART" id="SM01043">
    <property type="entry name" value="BTAD"/>
    <property type="match status" value="1"/>
</dbReference>
<dbReference type="InterPro" id="IPR016032">
    <property type="entry name" value="Sig_transdc_resp-reg_C-effctor"/>
</dbReference>
<dbReference type="EMBL" id="JBHSIT010000013">
    <property type="protein sequence ID" value="MFC4912724.1"/>
    <property type="molecule type" value="Genomic_DNA"/>
</dbReference>
<keyword evidence="2 3" id="KW-0238">DNA-binding</keyword>
<dbReference type="PRINTS" id="PR00364">
    <property type="entry name" value="DISEASERSIST"/>
</dbReference>
<comment type="caution">
    <text evidence="6">The sequence shown here is derived from an EMBL/GenBank/DDBJ whole genome shotgun (WGS) entry which is preliminary data.</text>
</comment>
<reference evidence="7" key="1">
    <citation type="journal article" date="2019" name="Int. J. Syst. Evol. Microbiol.">
        <title>The Global Catalogue of Microorganisms (GCM) 10K type strain sequencing project: providing services to taxonomists for standard genome sequencing and annotation.</title>
        <authorList>
            <consortium name="The Broad Institute Genomics Platform"/>
            <consortium name="The Broad Institute Genome Sequencing Center for Infectious Disease"/>
            <person name="Wu L."/>
            <person name="Ma J."/>
        </authorList>
    </citation>
    <scope>NUCLEOTIDE SEQUENCE [LARGE SCALE GENOMIC DNA]</scope>
    <source>
        <strain evidence="7">KLKA75</strain>
    </source>
</reference>
<dbReference type="Pfam" id="PF03704">
    <property type="entry name" value="BTAD"/>
    <property type="match status" value="1"/>
</dbReference>
<protein>
    <submittedName>
        <fullName evidence="6">BTAD domain-containing putative transcriptional regulator</fullName>
    </submittedName>
</protein>
<evidence type="ECO:0000259" key="5">
    <source>
        <dbReference type="PROSITE" id="PS51755"/>
    </source>
</evidence>
<dbReference type="Pfam" id="PF00486">
    <property type="entry name" value="Trans_reg_C"/>
    <property type="match status" value="1"/>
</dbReference>
<evidence type="ECO:0000256" key="2">
    <source>
        <dbReference type="ARBA" id="ARBA00023125"/>
    </source>
</evidence>
<dbReference type="Pfam" id="PF25872">
    <property type="entry name" value="HTH_77"/>
    <property type="match status" value="1"/>
</dbReference>
<dbReference type="PANTHER" id="PTHR47691">
    <property type="entry name" value="REGULATOR-RELATED"/>
    <property type="match status" value="1"/>
</dbReference>
<dbReference type="InterPro" id="IPR001867">
    <property type="entry name" value="OmpR/PhoB-type_DNA-bd"/>
</dbReference>
<evidence type="ECO:0000256" key="3">
    <source>
        <dbReference type="PROSITE-ProRule" id="PRU01091"/>
    </source>
</evidence>
<feature type="region of interest" description="Disordered" evidence="4">
    <location>
        <begin position="574"/>
        <end position="619"/>
    </location>
</feature>
<dbReference type="SMART" id="SM00862">
    <property type="entry name" value="Trans_reg_C"/>
    <property type="match status" value="1"/>
</dbReference>
<name>A0ABV9U9Z8_9ACTN</name>
<dbReference type="RefSeq" id="WP_378262925.1">
    <property type="nucleotide sequence ID" value="NZ_JBHSIT010000013.1"/>
</dbReference>
<evidence type="ECO:0000313" key="6">
    <source>
        <dbReference type="EMBL" id="MFC4912724.1"/>
    </source>
</evidence>
<feature type="compositionally biased region" description="Pro residues" evidence="4">
    <location>
        <begin position="249"/>
        <end position="271"/>
    </location>
</feature>
<accession>A0ABV9U9Z8</accession>
<dbReference type="InterPro" id="IPR049945">
    <property type="entry name" value="AAA_22"/>
</dbReference>
<dbReference type="Proteomes" id="UP001595872">
    <property type="component" value="Unassembled WGS sequence"/>
</dbReference>
<dbReference type="Pfam" id="PF13401">
    <property type="entry name" value="AAA_22"/>
    <property type="match status" value="1"/>
</dbReference>
<dbReference type="PANTHER" id="PTHR47691:SF3">
    <property type="entry name" value="HTH-TYPE TRANSCRIPTIONAL REGULATOR RV0890C-RELATED"/>
    <property type="match status" value="1"/>
</dbReference>
<dbReference type="Gene3D" id="3.40.50.300">
    <property type="entry name" value="P-loop containing nucleotide triphosphate hydrolases"/>
    <property type="match status" value="1"/>
</dbReference>
<proteinExistence type="inferred from homology"/>
<evidence type="ECO:0000256" key="4">
    <source>
        <dbReference type="SAM" id="MobiDB-lite"/>
    </source>
</evidence>
<feature type="domain" description="OmpR/PhoB-type" evidence="5">
    <location>
        <begin position="1"/>
        <end position="93"/>
    </location>
</feature>
<organism evidence="6 7">
    <name type="scientific">Actinomadura gamaensis</name>
    <dbReference type="NCBI Taxonomy" id="1763541"/>
    <lineage>
        <taxon>Bacteria</taxon>
        <taxon>Bacillati</taxon>
        <taxon>Actinomycetota</taxon>
        <taxon>Actinomycetes</taxon>
        <taxon>Streptosporangiales</taxon>
        <taxon>Thermomonosporaceae</taxon>
        <taxon>Actinomadura</taxon>
    </lineage>
</organism>
<dbReference type="InterPro" id="IPR027417">
    <property type="entry name" value="P-loop_NTPase"/>
</dbReference>
<evidence type="ECO:0000313" key="7">
    <source>
        <dbReference type="Proteomes" id="UP001595872"/>
    </source>
</evidence>
<feature type="DNA-binding region" description="OmpR/PhoB-type" evidence="3">
    <location>
        <begin position="1"/>
        <end position="93"/>
    </location>
</feature>
<dbReference type="CDD" id="cd15831">
    <property type="entry name" value="BTAD"/>
    <property type="match status" value="1"/>
</dbReference>
<gene>
    <name evidence="6" type="ORF">ACFPCY_35875</name>
</gene>
<sequence length="1154" mass="123369">MRIAILGPIEVRHVGEAGARTVGIAGARLRVLLTRLALEPGRTVSAERLIDDLWEDDPPAGAPNALQALVSRLRAAIGREVIESHAGGYRLAVPPDAVDAHEFETRVQAARNVADPRARALALREALSLWRGQALADAAHLPFAAAPSARLNELRRAAVEERAAADLELGHHHDLVPELQALAAADPLREPLRALLIRALYASGRQADALAEYESLRTALAETLGVDPSPALESLHLAVLRRDPALDAAPPPDPVPDPVPEPGPGSGPPPGNLRAQLTSFIGRDDDLRRVAARLSEGRFVTLTGPGGAGKTRLSQEAGRRATGLVPDGVWFVPLASVTDPGEVPSAVLSALGLREVTLLSTTSGWLTATEAGDPMSRLTGALAGKRMLIILDNCEHLLDAAARLADRVLAECPGARVLATSREPLGVTGETLYPVEPLEQPPPDVTADRATDFPAVRLLADRAAAVSPGFAVTTANVPDVVRVCRALDGMPLAIELAAARLRSLTLAQVADRLDDRFELLRAGSRTALPRHRTLRAVVEWSWDLLDTRERLLWRRLAAFPGGADLDAAESVCADAPQHRRATNDVPPLPAEHLPPAPTAPTPPPPDPTPRTPTAGDGSGELRAEDVLDVLAALVDKSLVVVVTEGPGGAPRYRMLETIRAYGLERLAEAGEEDRIRRAHAEYFAGFAEVAEPHLYRSEQLDWIARLNAEQDNLHAALRWAIDAGDGPLLVRFAAALGWYWFLRGRVNEAVESVVAITELPVLPPGQATARALALGVMAVFDGSVRADADATGWILRSRSLIEDVPDDEPLHPVLRLMMITVEMFVGGWSEGMLPGLAPLRSDPDPWVRGLGRFVSGHIELNFGRTGTGERYFAEALSAFREAGDRWGLSFTLTAQAELLARRGEHRAALDLYEEAVRLNHQFGGGPMVVLQTEMQLANQLTMLGETERAERILRTAREEVERIGAVEGMAALEHASAMIARRRGDLAGAVRLLDGAVALTAGLPGAPQFRAMVLAARAACDLDAGDADGARPRLAEALALATAAPDFPIIATVLCGLARLARSDGEPDRAAELLGRADALRGGPDLSHPDAIALEKDLRSVLGDSSYEAAYARGRSRTFEDLLATYDLPGPRPLALALTRPALDDADPPGRRRN</sequence>
<dbReference type="InterPro" id="IPR036388">
    <property type="entry name" value="WH-like_DNA-bd_sf"/>
</dbReference>
<dbReference type="Gene3D" id="1.10.10.10">
    <property type="entry name" value="Winged helix-like DNA-binding domain superfamily/Winged helix DNA-binding domain"/>
    <property type="match status" value="1"/>
</dbReference>
<keyword evidence="7" id="KW-1185">Reference proteome</keyword>
<dbReference type="PROSITE" id="PS51755">
    <property type="entry name" value="OMPR_PHOB"/>
    <property type="match status" value="1"/>
</dbReference>